<keyword evidence="6" id="KW-0238">DNA-binding</keyword>
<dbReference type="Pfam" id="PF03110">
    <property type="entry name" value="SBP"/>
    <property type="match status" value="1"/>
</dbReference>
<evidence type="ECO:0000256" key="7">
    <source>
        <dbReference type="ARBA" id="ARBA00023163"/>
    </source>
</evidence>
<dbReference type="OrthoDB" id="1913277at2759"/>
<protein>
    <submittedName>
        <fullName evidence="12">Outer envelope pore protein 16-3, chloroplastic/mitochondrial-like</fullName>
    </submittedName>
</protein>
<evidence type="ECO:0000256" key="8">
    <source>
        <dbReference type="ARBA" id="ARBA00023242"/>
    </source>
</evidence>
<evidence type="ECO:0000256" key="6">
    <source>
        <dbReference type="ARBA" id="ARBA00023125"/>
    </source>
</evidence>
<evidence type="ECO:0000256" key="4">
    <source>
        <dbReference type="ARBA" id="ARBA00022833"/>
    </source>
</evidence>
<accession>A0A2Z7CJD9</accession>
<evidence type="ECO:0000256" key="10">
    <source>
        <dbReference type="PROSITE-ProRule" id="PRU00470"/>
    </source>
</evidence>
<keyword evidence="5" id="KW-0805">Transcription regulation</keyword>
<dbReference type="InterPro" id="IPR004333">
    <property type="entry name" value="SBP_dom"/>
</dbReference>
<dbReference type="Pfam" id="PF02466">
    <property type="entry name" value="Tim17"/>
    <property type="match status" value="1"/>
</dbReference>
<feature type="domain" description="SBP-type" evidence="11">
    <location>
        <begin position="56"/>
        <end position="133"/>
    </location>
</feature>
<dbReference type="EMBL" id="KQ996497">
    <property type="protein sequence ID" value="KZV44789.1"/>
    <property type="molecule type" value="Genomic_DNA"/>
</dbReference>
<evidence type="ECO:0000259" key="11">
    <source>
        <dbReference type="PROSITE" id="PS51141"/>
    </source>
</evidence>
<comment type="function">
    <text evidence="9">Probable transcriptional factor. Binds to the promoter of the SQUAMOSA gene.</text>
</comment>
<evidence type="ECO:0000256" key="1">
    <source>
        <dbReference type="ARBA" id="ARBA00004123"/>
    </source>
</evidence>
<keyword evidence="13" id="KW-1185">Reference proteome</keyword>
<dbReference type="PANTHER" id="PTHR31251:SF226">
    <property type="entry name" value="SQUAMOSA PROMOTER-BINDING-LIKE PROTEIN 6"/>
    <property type="match status" value="1"/>
</dbReference>
<evidence type="ECO:0000256" key="2">
    <source>
        <dbReference type="ARBA" id="ARBA00022723"/>
    </source>
</evidence>
<evidence type="ECO:0000256" key="3">
    <source>
        <dbReference type="ARBA" id="ARBA00022771"/>
    </source>
</evidence>
<keyword evidence="4" id="KW-0862">Zinc</keyword>
<evidence type="ECO:0000256" key="9">
    <source>
        <dbReference type="ARBA" id="ARBA00056472"/>
    </source>
</evidence>
<dbReference type="AlphaFoldDB" id="A0A2Z7CJD9"/>
<evidence type="ECO:0000313" key="13">
    <source>
        <dbReference type="Proteomes" id="UP000250235"/>
    </source>
</evidence>
<keyword evidence="7" id="KW-0804">Transcription</keyword>
<evidence type="ECO:0000313" key="12">
    <source>
        <dbReference type="EMBL" id="KZV44789.1"/>
    </source>
</evidence>
<dbReference type="GO" id="GO:0003677">
    <property type="term" value="F:DNA binding"/>
    <property type="evidence" value="ECO:0007669"/>
    <property type="project" value="UniProtKB-KW"/>
</dbReference>
<dbReference type="Gene3D" id="4.10.1100.10">
    <property type="entry name" value="Transcription factor, SBP-box domain"/>
    <property type="match status" value="1"/>
</dbReference>
<dbReference type="PROSITE" id="PS51141">
    <property type="entry name" value="ZF_SBP"/>
    <property type="match status" value="1"/>
</dbReference>
<dbReference type="SUPFAM" id="SSF103612">
    <property type="entry name" value="SBT domain"/>
    <property type="match status" value="1"/>
</dbReference>
<gene>
    <name evidence="12" type="ORF">F511_28378</name>
</gene>
<keyword evidence="3 10" id="KW-0863">Zinc-finger</keyword>
<keyword evidence="2" id="KW-0479">Metal-binding</keyword>
<organism evidence="12 13">
    <name type="scientific">Dorcoceras hygrometricum</name>
    <dbReference type="NCBI Taxonomy" id="472368"/>
    <lineage>
        <taxon>Eukaryota</taxon>
        <taxon>Viridiplantae</taxon>
        <taxon>Streptophyta</taxon>
        <taxon>Embryophyta</taxon>
        <taxon>Tracheophyta</taxon>
        <taxon>Spermatophyta</taxon>
        <taxon>Magnoliopsida</taxon>
        <taxon>eudicotyledons</taxon>
        <taxon>Gunneridae</taxon>
        <taxon>Pentapetalae</taxon>
        <taxon>asterids</taxon>
        <taxon>lamiids</taxon>
        <taxon>Lamiales</taxon>
        <taxon>Gesneriaceae</taxon>
        <taxon>Didymocarpoideae</taxon>
        <taxon>Trichosporeae</taxon>
        <taxon>Loxocarpinae</taxon>
        <taxon>Dorcoceras</taxon>
    </lineage>
</organism>
<dbReference type="GO" id="GO:0005634">
    <property type="term" value="C:nucleus"/>
    <property type="evidence" value="ECO:0007669"/>
    <property type="project" value="UniProtKB-SubCell"/>
</dbReference>
<proteinExistence type="predicted"/>
<dbReference type="PANTHER" id="PTHR31251">
    <property type="entry name" value="SQUAMOSA PROMOTER-BINDING-LIKE PROTEIN 4"/>
    <property type="match status" value="1"/>
</dbReference>
<dbReference type="Proteomes" id="UP000250235">
    <property type="component" value="Unassembled WGS sequence"/>
</dbReference>
<evidence type="ECO:0000256" key="5">
    <source>
        <dbReference type="ARBA" id="ARBA00023015"/>
    </source>
</evidence>
<comment type="subcellular location">
    <subcellularLocation>
        <location evidence="1">Nucleus</location>
    </subcellularLocation>
</comment>
<sequence length="545" mass="59309">MERGSSSSFSTAAGADSLINGLNFGNKIYLEGVSSVQPKSGGGQSARRGRSGALQPPICQVEGCNADLSDAKAYYLRHRVCGMHSKFPKVIVAGIEQRFCQQCSRFHQLPEFDEVKRSCRRRLAGHNERRRKPPPRSLLPPRFGTLPPSIFGIPDNRAKTGGFVMKSSTYPLCSIIAEPGLGNQAMITEKHQPPWKSNSHNSLPDLLQGSSSPTVCSAASLVSPEECFGVVSDSSSALSLLSSHPWSSRNQSPSPDMNVFRTPTPTPNQTAIGQFPFPSWDFRNGEANEMRHDLGSVQLPHRVIVSTMQSLDCVNRPRIDFMYSSSPGDMILLSSTCTGPFELLSQTTSNQVYTEIKIYYSVAVTKNMRNENQGQMKKGKWQVTAIAMDPSELRQMEDEESPTMKTIKGATFGLVTGTIWGTVVATWQDVPRVERSVALPGLIRTLKMMGNHGLTFAAIGGVYIGVEQLVQNYRMKRDFVNGAVGGFVAGASILGYKGKSISTAISAGAALAATSSFIDIGGQTTRVDTGKEYYPYTTKKRPNVN</sequence>
<dbReference type="GO" id="GO:0008270">
    <property type="term" value="F:zinc ion binding"/>
    <property type="evidence" value="ECO:0007669"/>
    <property type="project" value="UniProtKB-KW"/>
</dbReference>
<dbReference type="InterPro" id="IPR044817">
    <property type="entry name" value="SBP-like"/>
</dbReference>
<keyword evidence="8" id="KW-0539">Nucleus</keyword>
<name>A0A2Z7CJD9_9LAMI</name>
<reference evidence="12 13" key="1">
    <citation type="journal article" date="2015" name="Proc. Natl. Acad. Sci. U.S.A.">
        <title>The resurrection genome of Boea hygrometrica: A blueprint for survival of dehydration.</title>
        <authorList>
            <person name="Xiao L."/>
            <person name="Yang G."/>
            <person name="Zhang L."/>
            <person name="Yang X."/>
            <person name="Zhao S."/>
            <person name="Ji Z."/>
            <person name="Zhou Q."/>
            <person name="Hu M."/>
            <person name="Wang Y."/>
            <person name="Chen M."/>
            <person name="Xu Y."/>
            <person name="Jin H."/>
            <person name="Xiao X."/>
            <person name="Hu G."/>
            <person name="Bao F."/>
            <person name="Hu Y."/>
            <person name="Wan P."/>
            <person name="Li L."/>
            <person name="Deng X."/>
            <person name="Kuang T."/>
            <person name="Xiang C."/>
            <person name="Zhu J.K."/>
            <person name="Oliver M.J."/>
            <person name="He Y."/>
        </authorList>
    </citation>
    <scope>NUCLEOTIDE SEQUENCE [LARGE SCALE GENOMIC DNA]</scope>
    <source>
        <strain evidence="13">cv. XS01</strain>
    </source>
</reference>
<dbReference type="InterPro" id="IPR036893">
    <property type="entry name" value="SBP_sf"/>
</dbReference>
<dbReference type="FunFam" id="4.10.1100.10:FF:000001">
    <property type="entry name" value="Squamosa promoter-binding-like protein 14"/>
    <property type="match status" value="1"/>
</dbReference>